<keyword evidence="2" id="KW-1185">Reference proteome</keyword>
<dbReference type="InParanoid" id="A0A165DR67"/>
<name>A0A165DR67_9APHY</name>
<dbReference type="GeneID" id="63818696"/>
<dbReference type="RefSeq" id="XP_040763195.1">
    <property type="nucleotide sequence ID" value="XM_040901664.1"/>
</dbReference>
<dbReference type="Proteomes" id="UP000076871">
    <property type="component" value="Unassembled WGS sequence"/>
</dbReference>
<accession>A0A165DR67</accession>
<protein>
    <submittedName>
        <fullName evidence="1">Uncharacterized protein</fullName>
    </submittedName>
</protein>
<proteinExistence type="predicted"/>
<dbReference type="EMBL" id="KV427630">
    <property type="protein sequence ID" value="KZT05455.1"/>
    <property type="molecule type" value="Genomic_DNA"/>
</dbReference>
<reference evidence="1 2" key="1">
    <citation type="journal article" date="2016" name="Mol. Biol. Evol.">
        <title>Comparative Genomics of Early-Diverging Mushroom-Forming Fungi Provides Insights into the Origins of Lignocellulose Decay Capabilities.</title>
        <authorList>
            <person name="Nagy L.G."/>
            <person name="Riley R."/>
            <person name="Tritt A."/>
            <person name="Adam C."/>
            <person name="Daum C."/>
            <person name="Floudas D."/>
            <person name="Sun H."/>
            <person name="Yadav J.S."/>
            <person name="Pangilinan J."/>
            <person name="Larsson K.H."/>
            <person name="Matsuura K."/>
            <person name="Barry K."/>
            <person name="Labutti K."/>
            <person name="Kuo R."/>
            <person name="Ohm R.A."/>
            <person name="Bhattacharya S.S."/>
            <person name="Shirouzu T."/>
            <person name="Yoshinaga Y."/>
            <person name="Martin F.M."/>
            <person name="Grigoriev I.V."/>
            <person name="Hibbett D.S."/>
        </authorList>
    </citation>
    <scope>NUCLEOTIDE SEQUENCE [LARGE SCALE GENOMIC DNA]</scope>
    <source>
        <strain evidence="1 2">93-53</strain>
    </source>
</reference>
<dbReference type="AlphaFoldDB" id="A0A165DR67"/>
<gene>
    <name evidence="1" type="ORF">LAESUDRAFT_231903</name>
</gene>
<sequence>MATGISRAKVRKIPCAIRPPCIAECWNSKAQFVYCELTGLHMHRPLRRNYALPQRDAVKFPSEVRGLYVDSDKKHGLKFLFKPSLLSRMIVAQGPGSFGPPRIFPRFSSFCVHMVASTSRLGAHNWLLLGTSSMNWPDDRLLSLSLNNRSGGSRLCTESPLSLTLLLCGVTFHISFLRV</sequence>
<organism evidence="1 2">
    <name type="scientific">Laetiporus sulphureus 93-53</name>
    <dbReference type="NCBI Taxonomy" id="1314785"/>
    <lineage>
        <taxon>Eukaryota</taxon>
        <taxon>Fungi</taxon>
        <taxon>Dikarya</taxon>
        <taxon>Basidiomycota</taxon>
        <taxon>Agaricomycotina</taxon>
        <taxon>Agaricomycetes</taxon>
        <taxon>Polyporales</taxon>
        <taxon>Laetiporus</taxon>
    </lineage>
</organism>
<evidence type="ECO:0000313" key="2">
    <source>
        <dbReference type="Proteomes" id="UP000076871"/>
    </source>
</evidence>
<evidence type="ECO:0000313" key="1">
    <source>
        <dbReference type="EMBL" id="KZT05455.1"/>
    </source>
</evidence>